<reference evidence="2 3" key="1">
    <citation type="submission" date="2015-11" db="EMBL/GenBank/DDBJ databases">
        <authorList>
            <consortium name="Pathogen Informatics"/>
        </authorList>
    </citation>
    <scope>NUCLEOTIDE SEQUENCE [LARGE SCALE GENOMIC DNA]</scope>
    <source>
        <strain evidence="2 3">006A-0059</strain>
    </source>
</reference>
<accession>A0A0S4RAI9</accession>
<protein>
    <submittedName>
        <fullName evidence="2">Periplasmic protein</fullName>
    </submittedName>
</protein>
<comment type="caution">
    <text evidence="2">The sequence shown here is derived from an EMBL/GenBank/DDBJ whole genome shotgun (WGS) entry which is preliminary data.</text>
</comment>
<proteinExistence type="predicted"/>
<sequence>MKKYLFIFAFLAYALNAEVVTHTSTKTAIGEGHGLTREEAINNAIIEAVGKISGVNISSMKRSSTHAISDNSGSNIVDAYSNDISKATKGKADSYEIISANQDSAGKWVAVVEIKNSKTTKSYKAPGLDNKQRRSLAVFNASYGDTRGLGEDLKTHIISNLTKSRKFNILDRDNGGYYEMEKALIKSSNASSDEIYKLKNVLGSDYLMIFDVKAAQARTKQSNLTGKNITKAEVAVGYQVILFATREVKYSNTLTMSVSVKDDLKSNEEAYKKIADKITSDILNAIYPLKIANINGQEVVFTQNLNVGERFECFSQGKALKDSYTKQSTSDMRVESKAGEVEIIRATPKLSYAKIIEGQMKEGYICRPLGGNSGPGYSEGRDANYQINDGGGVKLGF</sequence>
<organism evidence="2 3">
    <name type="scientific">Campylobacter hyointestinalis subsp. hyointestinalis</name>
    <dbReference type="NCBI Taxonomy" id="91352"/>
    <lineage>
        <taxon>Bacteria</taxon>
        <taxon>Pseudomonadati</taxon>
        <taxon>Campylobacterota</taxon>
        <taxon>Epsilonproteobacteria</taxon>
        <taxon>Campylobacterales</taxon>
        <taxon>Campylobacteraceae</taxon>
        <taxon>Campylobacter</taxon>
    </lineage>
</organism>
<keyword evidence="1" id="KW-0732">Signal</keyword>
<dbReference type="EMBL" id="FAVB01000001">
    <property type="protein sequence ID" value="CUU71796.1"/>
    <property type="molecule type" value="Genomic_DNA"/>
</dbReference>
<evidence type="ECO:0000313" key="3">
    <source>
        <dbReference type="Proteomes" id="UP000052237"/>
    </source>
</evidence>
<dbReference type="AlphaFoldDB" id="A0A0S4RAI9"/>
<dbReference type="RefSeq" id="WP_059425326.1">
    <property type="nucleotide sequence ID" value="NZ_FAVB01000001.1"/>
</dbReference>
<keyword evidence="3" id="KW-1185">Reference proteome</keyword>
<feature type="signal peptide" evidence="1">
    <location>
        <begin position="1"/>
        <end position="17"/>
    </location>
</feature>
<evidence type="ECO:0000256" key="1">
    <source>
        <dbReference type="SAM" id="SignalP"/>
    </source>
</evidence>
<evidence type="ECO:0000313" key="2">
    <source>
        <dbReference type="EMBL" id="CUU71796.1"/>
    </source>
</evidence>
<feature type="chain" id="PRO_5009799728" evidence="1">
    <location>
        <begin position="18"/>
        <end position="397"/>
    </location>
</feature>
<gene>
    <name evidence="2" type="ORF">ERS686654_00370</name>
</gene>
<dbReference type="Proteomes" id="UP000052237">
    <property type="component" value="Unassembled WGS sequence"/>
</dbReference>
<name>A0A0S4RAI9_CAMHY</name>